<keyword evidence="6 9" id="KW-0812">Transmembrane</keyword>
<keyword evidence="4" id="KW-1003">Cell membrane</keyword>
<evidence type="ECO:0000256" key="1">
    <source>
        <dbReference type="ARBA" id="ARBA00004651"/>
    </source>
</evidence>
<dbReference type="AlphaFoldDB" id="A0A160VBY5"/>
<name>A0A160VBY5_9ZZZZ</name>
<proteinExistence type="inferred from homology"/>
<keyword evidence="7 9" id="KW-1133">Transmembrane helix</keyword>
<evidence type="ECO:0000256" key="6">
    <source>
        <dbReference type="ARBA" id="ARBA00022692"/>
    </source>
</evidence>
<feature type="transmembrane region" description="Helical" evidence="9">
    <location>
        <begin position="85"/>
        <end position="105"/>
    </location>
</feature>
<comment type="subcellular location">
    <subcellularLocation>
        <location evidence="1">Cell membrane</location>
        <topology evidence="1">Multi-pass membrane protein</topology>
    </subcellularLocation>
</comment>
<evidence type="ECO:0000256" key="4">
    <source>
        <dbReference type="ARBA" id="ARBA00022475"/>
    </source>
</evidence>
<protein>
    <submittedName>
        <fullName evidence="10">Adenosylcobinamide-phosphate synthase</fullName>
        <ecNumber evidence="10">6.3.1.10</ecNumber>
    </submittedName>
</protein>
<dbReference type="GO" id="GO:0043757">
    <property type="term" value="F:adenosylcobinamide-phosphate synthase activity"/>
    <property type="evidence" value="ECO:0007669"/>
    <property type="project" value="UniProtKB-EC"/>
</dbReference>
<gene>
    <name evidence="10" type="ORF">MGWOODY_Clf2955</name>
</gene>
<dbReference type="NCBIfam" id="TIGR00380">
    <property type="entry name" value="cobal_cbiB"/>
    <property type="match status" value="1"/>
</dbReference>
<reference evidence="10" key="1">
    <citation type="submission" date="2015-10" db="EMBL/GenBank/DDBJ databases">
        <authorList>
            <person name="Gilbert D.G."/>
        </authorList>
    </citation>
    <scope>NUCLEOTIDE SEQUENCE</scope>
</reference>
<dbReference type="UniPathway" id="UPA00148"/>
<dbReference type="GO" id="GO:0048472">
    <property type="term" value="F:threonine-phosphate decarboxylase activity"/>
    <property type="evidence" value="ECO:0007669"/>
    <property type="project" value="InterPro"/>
</dbReference>
<dbReference type="GO" id="GO:0009236">
    <property type="term" value="P:cobalamin biosynthetic process"/>
    <property type="evidence" value="ECO:0007669"/>
    <property type="project" value="UniProtKB-UniPathway"/>
</dbReference>
<accession>A0A160VBY5</accession>
<dbReference type="EMBL" id="FAXA01000114">
    <property type="protein sequence ID" value="CUV04261.1"/>
    <property type="molecule type" value="Genomic_DNA"/>
</dbReference>
<feature type="transmembrane region" description="Helical" evidence="9">
    <location>
        <begin position="295"/>
        <end position="312"/>
    </location>
</feature>
<keyword evidence="10" id="KW-0436">Ligase</keyword>
<comment type="similarity">
    <text evidence="3">Belongs to the CobD/CbiB family.</text>
</comment>
<evidence type="ECO:0000256" key="9">
    <source>
        <dbReference type="SAM" id="Phobius"/>
    </source>
</evidence>
<keyword evidence="5" id="KW-0169">Cobalamin biosynthesis</keyword>
<evidence type="ECO:0000256" key="7">
    <source>
        <dbReference type="ARBA" id="ARBA00022989"/>
    </source>
</evidence>
<feature type="transmembrane region" description="Helical" evidence="9">
    <location>
        <begin position="51"/>
        <end position="78"/>
    </location>
</feature>
<dbReference type="PANTHER" id="PTHR34308">
    <property type="entry name" value="COBALAMIN BIOSYNTHESIS PROTEIN CBIB"/>
    <property type="match status" value="1"/>
</dbReference>
<sequence length="317" mass="34478">MIFSGTDDLAVLFLAVLIDLVLGEPPARFHPTVWMGRHISFVEKWSPKKNLLGLLAGLSIAITLPAIWGTGAYFLSLWLQDVNSLAYILVGAVLLKTTFSVRMLHREAALVRGHLDQGDMEQVRARMSSLVSRDPSELTAEQATAATVESVSENINDSFLAPWLFFALFGLPGAFVYRMINTLDSMIGYRGVYEHLGKASARLDDLVNLIPARLAGLLLVAASGILPGQRIAGAWRIMWQHHGRTPSPNAGWTMSGMAGALGVELQKVDADVGYTLGEPNRPIEPKDITRAVQSMYFVALFGLAIALAVAYARGSIF</sequence>
<evidence type="ECO:0000256" key="5">
    <source>
        <dbReference type="ARBA" id="ARBA00022573"/>
    </source>
</evidence>
<evidence type="ECO:0000313" key="10">
    <source>
        <dbReference type="EMBL" id="CUV04261.1"/>
    </source>
</evidence>
<dbReference type="PANTHER" id="PTHR34308:SF1">
    <property type="entry name" value="COBALAMIN BIOSYNTHESIS PROTEIN CBIB"/>
    <property type="match status" value="1"/>
</dbReference>
<dbReference type="GO" id="GO:0005886">
    <property type="term" value="C:plasma membrane"/>
    <property type="evidence" value="ECO:0007669"/>
    <property type="project" value="UniProtKB-SubCell"/>
</dbReference>
<evidence type="ECO:0000256" key="3">
    <source>
        <dbReference type="ARBA" id="ARBA00006263"/>
    </source>
</evidence>
<dbReference type="Pfam" id="PF03186">
    <property type="entry name" value="CobD_Cbib"/>
    <property type="match status" value="1"/>
</dbReference>
<dbReference type="EC" id="6.3.1.10" evidence="10"/>
<dbReference type="HAMAP" id="MF_00024">
    <property type="entry name" value="CobD_CbiB"/>
    <property type="match status" value="1"/>
</dbReference>
<evidence type="ECO:0000256" key="2">
    <source>
        <dbReference type="ARBA" id="ARBA00004953"/>
    </source>
</evidence>
<organism evidence="10">
    <name type="scientific">hydrothermal vent metagenome</name>
    <dbReference type="NCBI Taxonomy" id="652676"/>
    <lineage>
        <taxon>unclassified sequences</taxon>
        <taxon>metagenomes</taxon>
        <taxon>ecological metagenomes</taxon>
    </lineage>
</organism>
<dbReference type="InterPro" id="IPR004485">
    <property type="entry name" value="Cobalamin_biosynth_CobD/CbiB"/>
</dbReference>
<comment type="pathway">
    <text evidence="2">Cofactor biosynthesis; adenosylcobalamin biosynthesis.</text>
</comment>
<feature type="transmembrane region" description="Helical" evidence="9">
    <location>
        <begin position="160"/>
        <end position="180"/>
    </location>
</feature>
<keyword evidence="8 9" id="KW-0472">Membrane</keyword>
<evidence type="ECO:0000256" key="8">
    <source>
        <dbReference type="ARBA" id="ARBA00023136"/>
    </source>
</evidence>